<protein>
    <submittedName>
        <fullName evidence="3">DUF2752 domain-containing protein</fullName>
    </submittedName>
</protein>
<evidence type="ECO:0000313" key="4">
    <source>
        <dbReference type="Proteomes" id="UP000664209"/>
    </source>
</evidence>
<dbReference type="Proteomes" id="UP000664209">
    <property type="component" value="Unassembled WGS sequence"/>
</dbReference>
<sequence length="157" mass="15977">MTFTGSSPGVPTRAPRGSSGPGGIRSLAVPLGLGGGLLAAVAVLAVRSPHESGSYGFCPILLLTGYACPGCGGLRSVHELTQLDLVGAASYNVLVVLAVPLAVAGWGLWIARAAGWLRRPARLPAALPWVALVLLVGFGALRNLPALRPVLTPWLGT</sequence>
<evidence type="ECO:0000256" key="2">
    <source>
        <dbReference type="SAM" id="Phobius"/>
    </source>
</evidence>
<feature type="transmembrane region" description="Helical" evidence="2">
    <location>
        <begin position="27"/>
        <end position="46"/>
    </location>
</feature>
<feature type="transmembrane region" description="Helical" evidence="2">
    <location>
        <begin position="58"/>
        <end position="77"/>
    </location>
</feature>
<feature type="transmembrane region" description="Helical" evidence="2">
    <location>
        <begin position="123"/>
        <end position="141"/>
    </location>
</feature>
<dbReference type="Pfam" id="PF10825">
    <property type="entry name" value="DUF2752"/>
    <property type="match status" value="1"/>
</dbReference>
<keyword evidence="2" id="KW-1133">Transmembrane helix</keyword>
<feature type="region of interest" description="Disordered" evidence="1">
    <location>
        <begin position="1"/>
        <end position="21"/>
    </location>
</feature>
<accession>A0A939LN70</accession>
<comment type="caution">
    <text evidence="3">The sequence shown here is derived from an EMBL/GenBank/DDBJ whole genome shotgun (WGS) entry which is preliminary data.</text>
</comment>
<dbReference type="AlphaFoldDB" id="A0A939LN70"/>
<reference evidence="3" key="1">
    <citation type="submission" date="2021-03" db="EMBL/GenBank/DDBJ databases">
        <title>Actinotalea soli sp. nov., isolated from soil.</title>
        <authorList>
            <person name="Ping W."/>
            <person name="Zhang J."/>
        </authorList>
    </citation>
    <scope>NUCLEOTIDE SEQUENCE</scope>
    <source>
        <strain evidence="3">BY-33</strain>
    </source>
</reference>
<name>A0A939LN70_9CELL</name>
<dbReference type="InterPro" id="IPR021215">
    <property type="entry name" value="DUF2752"/>
</dbReference>
<organism evidence="3 4">
    <name type="scientific">Actinotalea soli</name>
    <dbReference type="NCBI Taxonomy" id="2819234"/>
    <lineage>
        <taxon>Bacteria</taxon>
        <taxon>Bacillati</taxon>
        <taxon>Actinomycetota</taxon>
        <taxon>Actinomycetes</taxon>
        <taxon>Micrococcales</taxon>
        <taxon>Cellulomonadaceae</taxon>
        <taxon>Actinotalea</taxon>
    </lineage>
</organism>
<keyword evidence="2" id="KW-0472">Membrane</keyword>
<keyword evidence="2" id="KW-0812">Transmembrane</keyword>
<feature type="transmembrane region" description="Helical" evidence="2">
    <location>
        <begin position="89"/>
        <end position="111"/>
    </location>
</feature>
<proteinExistence type="predicted"/>
<evidence type="ECO:0000256" key="1">
    <source>
        <dbReference type="SAM" id="MobiDB-lite"/>
    </source>
</evidence>
<feature type="compositionally biased region" description="Low complexity" evidence="1">
    <location>
        <begin position="11"/>
        <end position="21"/>
    </location>
</feature>
<evidence type="ECO:0000313" key="3">
    <source>
        <dbReference type="EMBL" id="MBO1750273.1"/>
    </source>
</evidence>
<dbReference type="EMBL" id="JAGEMK010000001">
    <property type="protein sequence ID" value="MBO1750273.1"/>
    <property type="molecule type" value="Genomic_DNA"/>
</dbReference>
<dbReference type="RefSeq" id="WP_208053943.1">
    <property type="nucleotide sequence ID" value="NZ_JAGEMK010000001.1"/>
</dbReference>
<keyword evidence="4" id="KW-1185">Reference proteome</keyword>
<gene>
    <name evidence="3" type="ORF">J4G33_00480</name>
</gene>